<dbReference type="EMBL" id="MT143669">
    <property type="protein sequence ID" value="QJA99826.1"/>
    <property type="molecule type" value="Genomic_DNA"/>
</dbReference>
<name>A0A6M3M7R7_9ZZZZ</name>
<organism evidence="2">
    <name type="scientific">viral metagenome</name>
    <dbReference type="NCBI Taxonomy" id="1070528"/>
    <lineage>
        <taxon>unclassified sequences</taxon>
        <taxon>metagenomes</taxon>
        <taxon>organismal metagenomes</taxon>
    </lineage>
</organism>
<proteinExistence type="predicted"/>
<dbReference type="EMBL" id="MT143837">
    <property type="protein sequence ID" value="QJB03288.1"/>
    <property type="molecule type" value="Genomic_DNA"/>
</dbReference>
<protein>
    <submittedName>
        <fullName evidence="2">Uncharacterized protein</fullName>
    </submittedName>
</protein>
<sequence length="72" mass="8333">MEQPKYPDDFKGWRPIYTLLDTRYVVLESPDGSMESCIHLEDKDVVGIKDKATGMDIYDGNIWLAKRLGLKR</sequence>
<gene>
    <name evidence="1" type="ORF">MM171A00865_0016</name>
    <name evidence="2" type="ORF">MM171B00812_0011</name>
</gene>
<evidence type="ECO:0000313" key="1">
    <source>
        <dbReference type="EMBL" id="QJA99826.1"/>
    </source>
</evidence>
<dbReference type="AlphaFoldDB" id="A0A6M3M7R7"/>
<accession>A0A6M3M7R7</accession>
<evidence type="ECO:0000313" key="2">
    <source>
        <dbReference type="EMBL" id="QJB03288.1"/>
    </source>
</evidence>
<reference evidence="2" key="1">
    <citation type="submission" date="2020-03" db="EMBL/GenBank/DDBJ databases">
        <title>The deep terrestrial virosphere.</title>
        <authorList>
            <person name="Holmfeldt K."/>
            <person name="Nilsson E."/>
            <person name="Simone D."/>
            <person name="Lopez-Fernandez M."/>
            <person name="Wu X."/>
            <person name="de Brujin I."/>
            <person name="Lundin D."/>
            <person name="Andersson A."/>
            <person name="Bertilsson S."/>
            <person name="Dopson M."/>
        </authorList>
    </citation>
    <scope>NUCLEOTIDE SEQUENCE</scope>
    <source>
        <strain evidence="1">MM171A00865</strain>
        <strain evidence="2">MM171B00812</strain>
    </source>
</reference>